<evidence type="ECO:0000256" key="2">
    <source>
        <dbReference type="ARBA" id="ARBA00022884"/>
    </source>
</evidence>
<feature type="compositionally biased region" description="Basic and acidic residues" evidence="5">
    <location>
        <begin position="33"/>
        <end position="44"/>
    </location>
</feature>
<dbReference type="CDD" id="cd12541">
    <property type="entry name" value="RRM2_La"/>
    <property type="match status" value="1"/>
</dbReference>
<dbReference type="SUPFAM" id="SSF46785">
    <property type="entry name" value="Winged helix' DNA-binding domain"/>
    <property type="match status" value="1"/>
</dbReference>
<evidence type="ECO:0000259" key="8">
    <source>
        <dbReference type="PROSITE" id="PS51939"/>
    </source>
</evidence>
<dbReference type="InterPro" id="IPR045180">
    <property type="entry name" value="La_dom_prot"/>
</dbReference>
<feature type="domain" description="HTH La-type RNA-binding" evidence="7">
    <location>
        <begin position="68"/>
        <end position="158"/>
    </location>
</feature>
<evidence type="ECO:0000313" key="9">
    <source>
        <dbReference type="EMBL" id="CAL1681985.1"/>
    </source>
</evidence>
<feature type="region of interest" description="Disordered" evidence="5">
    <location>
        <begin position="257"/>
        <end position="292"/>
    </location>
</feature>
<feature type="domain" description="XRRM" evidence="8">
    <location>
        <begin position="301"/>
        <end position="424"/>
    </location>
</feature>
<dbReference type="GO" id="GO:0005829">
    <property type="term" value="C:cytosol"/>
    <property type="evidence" value="ECO:0007669"/>
    <property type="project" value="TreeGrafter"/>
</dbReference>
<dbReference type="GO" id="GO:0010494">
    <property type="term" value="C:cytoplasmic stress granule"/>
    <property type="evidence" value="ECO:0007669"/>
    <property type="project" value="TreeGrafter"/>
</dbReference>
<dbReference type="InterPro" id="IPR012677">
    <property type="entry name" value="Nucleotide-bd_a/b_plait_sf"/>
</dbReference>
<dbReference type="SMART" id="SM00360">
    <property type="entry name" value="RRM"/>
    <property type="match status" value="2"/>
</dbReference>
<comment type="subcellular location">
    <subcellularLocation>
        <location evidence="1">Nucleus</location>
    </subcellularLocation>
</comment>
<dbReference type="AlphaFoldDB" id="A0AAV2NRI3"/>
<dbReference type="PROSITE" id="PS50961">
    <property type="entry name" value="HTH_LA"/>
    <property type="match status" value="1"/>
</dbReference>
<dbReference type="GO" id="GO:0005634">
    <property type="term" value="C:nucleus"/>
    <property type="evidence" value="ECO:0007669"/>
    <property type="project" value="UniProtKB-SubCell"/>
</dbReference>
<dbReference type="SMART" id="SM00715">
    <property type="entry name" value="LA"/>
    <property type="match status" value="1"/>
</dbReference>
<dbReference type="PROSITE" id="PS51939">
    <property type="entry name" value="XRRM"/>
    <property type="match status" value="1"/>
</dbReference>
<accession>A0AAV2NRI3</accession>
<keyword evidence="3" id="KW-0539">Nucleus</keyword>
<dbReference type="PANTHER" id="PTHR22792:SF166">
    <property type="entry name" value="LUPUS LA PROTEIN HOMOLOG"/>
    <property type="match status" value="1"/>
</dbReference>
<dbReference type="GO" id="GO:0003729">
    <property type="term" value="F:mRNA binding"/>
    <property type="evidence" value="ECO:0007669"/>
    <property type="project" value="TreeGrafter"/>
</dbReference>
<feature type="region of interest" description="Disordered" evidence="5">
    <location>
        <begin position="1"/>
        <end position="44"/>
    </location>
</feature>
<dbReference type="InterPro" id="IPR002344">
    <property type="entry name" value="Lupus_La"/>
</dbReference>
<dbReference type="SUPFAM" id="SSF54928">
    <property type="entry name" value="RNA-binding domain, RBD"/>
    <property type="match status" value="2"/>
</dbReference>
<dbReference type="GO" id="GO:0008033">
    <property type="term" value="P:tRNA processing"/>
    <property type="evidence" value="ECO:0007669"/>
    <property type="project" value="TreeGrafter"/>
</dbReference>
<dbReference type="InterPro" id="IPR014886">
    <property type="entry name" value="La_xRRM"/>
</dbReference>
<dbReference type="InterPro" id="IPR036390">
    <property type="entry name" value="WH_DNA-bd_sf"/>
</dbReference>
<proteinExistence type="predicted"/>
<dbReference type="EMBL" id="OZ034826">
    <property type="protein sequence ID" value="CAL1681985.1"/>
    <property type="molecule type" value="Genomic_DNA"/>
</dbReference>
<dbReference type="InterPro" id="IPR035979">
    <property type="entry name" value="RBD_domain_sf"/>
</dbReference>
<feature type="compositionally biased region" description="Basic residues" evidence="5">
    <location>
        <begin position="264"/>
        <end position="274"/>
    </location>
</feature>
<dbReference type="InterPro" id="IPR036388">
    <property type="entry name" value="WH-like_DNA-bd_sf"/>
</dbReference>
<evidence type="ECO:0000259" key="6">
    <source>
        <dbReference type="PROSITE" id="PS50102"/>
    </source>
</evidence>
<keyword evidence="2 4" id="KW-0694">RNA-binding</keyword>
<feature type="domain" description="RRM" evidence="6">
    <location>
        <begin position="170"/>
        <end position="252"/>
    </location>
</feature>
<feature type="compositionally biased region" description="Basic residues" evidence="5">
    <location>
        <begin position="401"/>
        <end position="424"/>
    </location>
</feature>
<dbReference type="GO" id="GO:1990904">
    <property type="term" value="C:ribonucleoprotein complex"/>
    <property type="evidence" value="ECO:0007669"/>
    <property type="project" value="UniProtKB-UniRule"/>
</dbReference>
<dbReference type="Proteomes" id="UP001497644">
    <property type="component" value="Chromosome 3"/>
</dbReference>
<dbReference type="PANTHER" id="PTHR22792">
    <property type="entry name" value="LUPUS LA PROTEIN-RELATED"/>
    <property type="match status" value="1"/>
</dbReference>
<dbReference type="GO" id="GO:0045727">
    <property type="term" value="P:positive regulation of translation"/>
    <property type="evidence" value="ECO:0007669"/>
    <property type="project" value="TreeGrafter"/>
</dbReference>
<dbReference type="Gene3D" id="3.30.70.330">
    <property type="match status" value="2"/>
</dbReference>
<organism evidence="9 10">
    <name type="scientific">Lasius platythorax</name>
    <dbReference type="NCBI Taxonomy" id="488582"/>
    <lineage>
        <taxon>Eukaryota</taxon>
        <taxon>Metazoa</taxon>
        <taxon>Ecdysozoa</taxon>
        <taxon>Arthropoda</taxon>
        <taxon>Hexapoda</taxon>
        <taxon>Insecta</taxon>
        <taxon>Pterygota</taxon>
        <taxon>Neoptera</taxon>
        <taxon>Endopterygota</taxon>
        <taxon>Hymenoptera</taxon>
        <taxon>Apocrita</taxon>
        <taxon>Aculeata</taxon>
        <taxon>Formicoidea</taxon>
        <taxon>Formicidae</taxon>
        <taxon>Formicinae</taxon>
        <taxon>Lasius</taxon>
        <taxon>Lasius</taxon>
    </lineage>
</organism>
<evidence type="ECO:0000256" key="3">
    <source>
        <dbReference type="ARBA" id="ARBA00023242"/>
    </source>
</evidence>
<feature type="region of interest" description="Disordered" evidence="5">
    <location>
        <begin position="401"/>
        <end position="440"/>
    </location>
</feature>
<evidence type="ECO:0000256" key="1">
    <source>
        <dbReference type="ARBA" id="ARBA00004123"/>
    </source>
</evidence>
<reference evidence="9" key="1">
    <citation type="submission" date="2024-04" db="EMBL/GenBank/DDBJ databases">
        <authorList>
            <consortium name="Molecular Ecology Group"/>
        </authorList>
    </citation>
    <scope>NUCLEOTIDE SEQUENCE</scope>
</reference>
<evidence type="ECO:0000313" key="10">
    <source>
        <dbReference type="Proteomes" id="UP001497644"/>
    </source>
</evidence>
<sequence length="440" mass="50270">MENGKEETSVDCLNGDAAVEVNNVPKVDAGDTNDAKEQTAETSEKIKAEVEVNKTVEVAGNASEEAEEEPTTELLEKIKDQVEYYFGNVNMQRDKFLIEQTKLDEGWIPMTVMLNFKLLATLSKNVNVILRALKSSDLIEISEDKKKIRRSPNDPLPEYNEEYRKAQEARTVYVKGFPLTDTNIDKLKVFFNPYKPFETIVMRKYQDNKDKVYKFKGSVFVQFKTLDGAKAFMNVESIKYEDTELIRKWAANYTADKAQEREERRKKKEIKSKKSAITEEKEMDADKTDQTLETDTNTDIKLPKGSIIYFSGVSKICTREDIKECLDKFDADIAYIDFRRGNTEGWVRLQGGNTAKSLLEKTNENKVIIRDVEVTCKVLEGEEEDKYLAKTMEEIAALKKKYSKGKRSGRKGRNVRGGKKRHHSPSPNSVPAKKTKVAIE</sequence>
<name>A0AAV2NRI3_9HYME</name>
<dbReference type="Gene3D" id="1.10.10.10">
    <property type="entry name" value="Winged helix-like DNA-binding domain superfamily/Winged helix DNA-binding domain"/>
    <property type="match status" value="1"/>
</dbReference>
<dbReference type="InterPro" id="IPR006630">
    <property type="entry name" value="La_HTH"/>
</dbReference>
<evidence type="ECO:0000259" key="7">
    <source>
        <dbReference type="PROSITE" id="PS50961"/>
    </source>
</evidence>
<gene>
    <name evidence="9" type="ORF">LPLAT_LOCUS7888</name>
</gene>
<dbReference type="InterPro" id="IPR000504">
    <property type="entry name" value="RRM_dom"/>
</dbReference>
<dbReference type="Pfam" id="PF08777">
    <property type="entry name" value="RRM_3"/>
    <property type="match status" value="1"/>
</dbReference>
<dbReference type="PRINTS" id="PR00302">
    <property type="entry name" value="LUPUSLA"/>
</dbReference>
<dbReference type="PROSITE" id="PS50102">
    <property type="entry name" value="RRM"/>
    <property type="match status" value="1"/>
</dbReference>
<protein>
    <recommendedName>
        <fullName evidence="11">La protein like protein</fullName>
    </recommendedName>
</protein>
<evidence type="ECO:0008006" key="11">
    <source>
        <dbReference type="Google" id="ProtNLM"/>
    </source>
</evidence>
<keyword evidence="10" id="KW-1185">Reference proteome</keyword>
<feature type="compositionally biased region" description="Basic and acidic residues" evidence="5">
    <location>
        <begin position="276"/>
        <end position="290"/>
    </location>
</feature>
<dbReference type="Pfam" id="PF05383">
    <property type="entry name" value="La"/>
    <property type="match status" value="1"/>
</dbReference>
<dbReference type="CDD" id="cd12291">
    <property type="entry name" value="RRM1_La"/>
    <property type="match status" value="1"/>
</dbReference>
<evidence type="ECO:0000256" key="5">
    <source>
        <dbReference type="SAM" id="MobiDB-lite"/>
    </source>
</evidence>
<evidence type="ECO:0000256" key="4">
    <source>
        <dbReference type="PROSITE-ProRule" id="PRU00332"/>
    </source>
</evidence>